<reference evidence="2" key="1">
    <citation type="journal article" date="2023" name="Science">
        <title>Genome structures resolve the early diversification of teleost fishes.</title>
        <authorList>
            <person name="Parey E."/>
            <person name="Louis A."/>
            <person name="Montfort J."/>
            <person name="Bouchez O."/>
            <person name="Roques C."/>
            <person name="Iampietro C."/>
            <person name="Lluch J."/>
            <person name="Castinel A."/>
            <person name="Donnadieu C."/>
            <person name="Desvignes T."/>
            <person name="Floi Bucao C."/>
            <person name="Jouanno E."/>
            <person name="Wen M."/>
            <person name="Mejri S."/>
            <person name="Dirks R."/>
            <person name="Jansen H."/>
            <person name="Henkel C."/>
            <person name="Chen W.J."/>
            <person name="Zahm M."/>
            <person name="Cabau C."/>
            <person name="Klopp C."/>
            <person name="Thompson A.W."/>
            <person name="Robinson-Rechavi M."/>
            <person name="Braasch I."/>
            <person name="Lecointre G."/>
            <person name="Bobe J."/>
            <person name="Postlethwait J.H."/>
            <person name="Berthelot C."/>
            <person name="Roest Crollius H."/>
            <person name="Guiguen Y."/>
        </authorList>
    </citation>
    <scope>NUCLEOTIDE SEQUENCE</scope>
    <source>
        <strain evidence="2">WJC10195</strain>
    </source>
</reference>
<feature type="region of interest" description="Disordered" evidence="1">
    <location>
        <begin position="592"/>
        <end position="613"/>
    </location>
</feature>
<dbReference type="PANTHER" id="PTHR47331:SF5">
    <property type="entry name" value="RIBONUCLEASE H"/>
    <property type="match status" value="1"/>
</dbReference>
<evidence type="ECO:0000313" key="2">
    <source>
        <dbReference type="EMBL" id="KAJ8369247.1"/>
    </source>
</evidence>
<dbReference type="EMBL" id="JAINUF010000003">
    <property type="protein sequence ID" value="KAJ8369247.1"/>
    <property type="molecule type" value="Genomic_DNA"/>
</dbReference>
<dbReference type="PANTHER" id="PTHR47331">
    <property type="entry name" value="PHD-TYPE DOMAIN-CONTAINING PROTEIN"/>
    <property type="match status" value="1"/>
</dbReference>
<protein>
    <submittedName>
        <fullName evidence="2">Uncharacterized protein</fullName>
    </submittedName>
</protein>
<proteinExistence type="predicted"/>
<dbReference type="AlphaFoldDB" id="A0A9Q1FXI3"/>
<keyword evidence="3" id="KW-1185">Reference proteome</keyword>
<comment type="caution">
    <text evidence="2">The sequence shown here is derived from an EMBL/GenBank/DDBJ whole genome shotgun (WGS) entry which is preliminary data.</text>
</comment>
<name>A0A9Q1FXI3_SYNKA</name>
<organism evidence="2 3">
    <name type="scientific">Synaphobranchus kaupii</name>
    <name type="common">Kaup's arrowtooth eel</name>
    <dbReference type="NCBI Taxonomy" id="118154"/>
    <lineage>
        <taxon>Eukaryota</taxon>
        <taxon>Metazoa</taxon>
        <taxon>Chordata</taxon>
        <taxon>Craniata</taxon>
        <taxon>Vertebrata</taxon>
        <taxon>Euteleostomi</taxon>
        <taxon>Actinopterygii</taxon>
        <taxon>Neopterygii</taxon>
        <taxon>Teleostei</taxon>
        <taxon>Anguilliformes</taxon>
        <taxon>Synaphobranchidae</taxon>
        <taxon>Synaphobranchus</taxon>
    </lineage>
</organism>
<gene>
    <name evidence="2" type="ORF">SKAU_G00092750</name>
</gene>
<accession>A0A9Q1FXI3</accession>
<feature type="compositionally biased region" description="Low complexity" evidence="1">
    <location>
        <begin position="1"/>
        <end position="12"/>
    </location>
</feature>
<dbReference type="Proteomes" id="UP001152622">
    <property type="component" value="Chromosome 3"/>
</dbReference>
<evidence type="ECO:0000256" key="1">
    <source>
        <dbReference type="SAM" id="MobiDB-lite"/>
    </source>
</evidence>
<feature type="region of interest" description="Disordered" evidence="1">
    <location>
        <begin position="351"/>
        <end position="380"/>
    </location>
</feature>
<feature type="region of interest" description="Disordered" evidence="1">
    <location>
        <begin position="1"/>
        <end position="55"/>
    </location>
</feature>
<dbReference type="OrthoDB" id="8933784at2759"/>
<feature type="compositionally biased region" description="Basic and acidic residues" evidence="1">
    <location>
        <begin position="352"/>
        <end position="367"/>
    </location>
</feature>
<sequence>MSKHPASAPSSSRRPHREVRHPAHLEGYDSDNATRKKSPTSSTNHQPSRYAGANYTSMAPATATVSPVTTTSRCSSAISLALYHVPPREDSLSPNQMSVALLSTSLPQPPPPILQHSWPSKLEPTAVFQSVQQPGQLSQFPYSLQQHQLLAAAHLPHLTYVSPGLQMNMPSYLMPYPQLGTTYPNPYLPTQHPGIAMTAPPQAAAPPAVRRRSYKKVEGLTFPNFTKKDETEYNMLRMALDNLLDPEETEQYKYHVLLDHLKVDQARCLALAFSKAPDPFSRAPRPWMGVMTLEGQGEAELACGSHVEWLLEKLPTDQSCRFKKHISRIRPEMIYTLMDFSTWLQLETSCQPRKERPPAPGCKEKSPSKATSRPATILHGADQISSAADQKLTREQKVSWINERCWRCARTHLAAQCTIKKPCQTCNRKHLQILHKVNQKPTENTCLVNSAVKTLYLDQPSNCNRVLLKVVKVTLHNDGKSLETYAVLDDGSKRTILLQPATQQLQLQGEAEKLVLRMVRQDVKMLHGSSVAFRISPAASPRRSYRIQRMFTGTGRTFSLGSLAAEEVPASAGTPTAVTQPSVSIATYRFRQHPPHHPNRASAPRSPRLPCCS</sequence>
<evidence type="ECO:0000313" key="3">
    <source>
        <dbReference type="Proteomes" id="UP001152622"/>
    </source>
</evidence>